<dbReference type="AlphaFoldDB" id="A0A9P6T636"/>
<accession>A0A9P6T636</accession>
<gene>
    <name evidence="1" type="ORF">CROQUDRAFT_100149</name>
</gene>
<protein>
    <submittedName>
        <fullName evidence="1">Uncharacterized protein</fullName>
    </submittedName>
</protein>
<dbReference type="EMBL" id="MU167446">
    <property type="protein sequence ID" value="KAG0140406.1"/>
    <property type="molecule type" value="Genomic_DNA"/>
</dbReference>
<reference evidence="1" key="1">
    <citation type="submission" date="2013-11" db="EMBL/GenBank/DDBJ databases">
        <title>Genome sequence of the fusiform rust pathogen reveals effectors for host alternation and coevolution with pine.</title>
        <authorList>
            <consortium name="DOE Joint Genome Institute"/>
            <person name="Smith K."/>
            <person name="Pendleton A."/>
            <person name="Kubisiak T."/>
            <person name="Anderson C."/>
            <person name="Salamov A."/>
            <person name="Aerts A."/>
            <person name="Riley R."/>
            <person name="Clum A."/>
            <person name="Lindquist E."/>
            <person name="Ence D."/>
            <person name="Campbell M."/>
            <person name="Kronenberg Z."/>
            <person name="Feau N."/>
            <person name="Dhillon B."/>
            <person name="Hamelin R."/>
            <person name="Burleigh J."/>
            <person name="Smith J."/>
            <person name="Yandell M."/>
            <person name="Nelson C."/>
            <person name="Grigoriev I."/>
            <person name="Davis J."/>
        </authorList>
    </citation>
    <scope>NUCLEOTIDE SEQUENCE</scope>
    <source>
        <strain evidence="1">G11</strain>
    </source>
</reference>
<dbReference type="Proteomes" id="UP000886653">
    <property type="component" value="Unassembled WGS sequence"/>
</dbReference>
<organism evidence="1 2">
    <name type="scientific">Cronartium quercuum f. sp. fusiforme G11</name>
    <dbReference type="NCBI Taxonomy" id="708437"/>
    <lineage>
        <taxon>Eukaryota</taxon>
        <taxon>Fungi</taxon>
        <taxon>Dikarya</taxon>
        <taxon>Basidiomycota</taxon>
        <taxon>Pucciniomycotina</taxon>
        <taxon>Pucciniomycetes</taxon>
        <taxon>Pucciniales</taxon>
        <taxon>Coleosporiaceae</taxon>
        <taxon>Cronartium</taxon>
    </lineage>
</organism>
<sequence length="59" mass="5993">MLAVRPTPAAWKDAGVVPVTFTVCSKAGAVVTCTWEAASSAAIWVSTSEGVGIGSKLQQ</sequence>
<evidence type="ECO:0000313" key="1">
    <source>
        <dbReference type="EMBL" id="KAG0140406.1"/>
    </source>
</evidence>
<name>A0A9P6T636_9BASI</name>
<evidence type="ECO:0000313" key="2">
    <source>
        <dbReference type="Proteomes" id="UP000886653"/>
    </source>
</evidence>
<comment type="caution">
    <text evidence="1">The sequence shown here is derived from an EMBL/GenBank/DDBJ whole genome shotgun (WGS) entry which is preliminary data.</text>
</comment>
<keyword evidence="2" id="KW-1185">Reference proteome</keyword>
<proteinExistence type="predicted"/>